<evidence type="ECO:0000313" key="1">
    <source>
        <dbReference type="EMBL" id="XBH01528.1"/>
    </source>
</evidence>
<dbReference type="AlphaFoldDB" id="A0AAU7C8P7"/>
<accession>A0AAU7C8P7</accession>
<proteinExistence type="predicted"/>
<gene>
    <name evidence="1" type="ORF">V5E97_24625</name>
</gene>
<dbReference type="RefSeq" id="WP_406694267.1">
    <property type="nucleotide sequence ID" value="NZ_CP155447.1"/>
</dbReference>
<reference evidence="1" key="1">
    <citation type="submission" date="2024-05" db="EMBL/GenBank/DDBJ databases">
        <title>Planctomycetes of the genus Singulisphaera possess chitinolytic capabilities.</title>
        <authorList>
            <person name="Ivanova A."/>
        </authorList>
    </citation>
    <scope>NUCLEOTIDE SEQUENCE</scope>
    <source>
        <strain evidence="1">Ch08T</strain>
    </source>
</reference>
<organism evidence="1">
    <name type="scientific">Singulisphaera sp. Ch08</name>
    <dbReference type="NCBI Taxonomy" id="3120278"/>
    <lineage>
        <taxon>Bacteria</taxon>
        <taxon>Pseudomonadati</taxon>
        <taxon>Planctomycetota</taxon>
        <taxon>Planctomycetia</taxon>
        <taxon>Isosphaerales</taxon>
        <taxon>Isosphaeraceae</taxon>
        <taxon>Singulisphaera</taxon>
    </lineage>
</organism>
<protein>
    <submittedName>
        <fullName evidence="1">Uncharacterized protein</fullName>
    </submittedName>
</protein>
<name>A0AAU7C8P7_9BACT</name>
<sequence>MKGPMMSEVKKQVPRFHVGDWGTLYSGFGKMEARVVEDLGPIGVRGRRLYRVESKEDRDNSTTFEV</sequence>
<dbReference type="EMBL" id="CP155447">
    <property type="protein sequence ID" value="XBH01528.1"/>
    <property type="molecule type" value="Genomic_DNA"/>
</dbReference>